<dbReference type="SUPFAM" id="SSF55729">
    <property type="entry name" value="Acyl-CoA N-acyltransferases (Nat)"/>
    <property type="match status" value="1"/>
</dbReference>
<evidence type="ECO:0000313" key="8">
    <source>
        <dbReference type="Proteomes" id="UP000243446"/>
    </source>
</evidence>
<dbReference type="PANTHER" id="PTHR31435">
    <property type="entry name" value="PROTEIN NATD1"/>
    <property type="match status" value="1"/>
</dbReference>
<organism evidence="3 6">
    <name type="scientific">Acinetobacter pseudolwoffii</name>
    <dbReference type="NCBI Taxonomy" id="2053287"/>
    <lineage>
        <taxon>Bacteria</taxon>
        <taxon>Pseudomonadati</taxon>
        <taxon>Pseudomonadota</taxon>
        <taxon>Gammaproteobacteria</taxon>
        <taxon>Moraxellales</taxon>
        <taxon>Moraxellaceae</taxon>
        <taxon>Acinetobacter</taxon>
    </lineage>
</organism>
<feature type="domain" description="N-acetyltransferase" evidence="1">
    <location>
        <begin position="1"/>
        <end position="94"/>
    </location>
</feature>
<evidence type="ECO:0000259" key="1">
    <source>
        <dbReference type="PROSITE" id="PS51186"/>
    </source>
</evidence>
<dbReference type="EMBL" id="PHRG01000010">
    <property type="protein sequence ID" value="PJO74454.1"/>
    <property type="molecule type" value="Genomic_DNA"/>
</dbReference>
<dbReference type="Proteomes" id="UP000243446">
    <property type="component" value="Unassembled WGS sequence"/>
</dbReference>
<evidence type="ECO:0000313" key="7">
    <source>
        <dbReference type="Proteomes" id="UP000242351"/>
    </source>
</evidence>
<dbReference type="EMBL" id="PGOZ01000022">
    <property type="protein sequence ID" value="PJI31538.1"/>
    <property type="molecule type" value="Genomic_DNA"/>
</dbReference>
<sequence>MLIEHQQQGSQGQWFVEPNEKRLAEMSYFWKDEDRLVIEHTWVDDSLRGQHVGHYLVEAAVKFAREQGVKIIPECPFAQSVFERDPNFSDVLSS</sequence>
<dbReference type="InterPro" id="IPR045057">
    <property type="entry name" value="Gcn5-rel_NAT"/>
</dbReference>
<evidence type="ECO:0000313" key="3">
    <source>
        <dbReference type="EMBL" id="ENW85318.1"/>
    </source>
</evidence>
<evidence type="ECO:0000313" key="4">
    <source>
        <dbReference type="EMBL" id="PJI31538.1"/>
    </source>
</evidence>
<dbReference type="PROSITE" id="PS51729">
    <property type="entry name" value="GNAT_YJDJ"/>
    <property type="match status" value="1"/>
</dbReference>
<dbReference type="PANTHER" id="PTHR31435:SF10">
    <property type="entry name" value="BSR4717 PROTEIN"/>
    <property type="match status" value="1"/>
</dbReference>
<keyword evidence="6" id="KW-1185">Reference proteome</keyword>
<dbReference type="InterPro" id="IPR031165">
    <property type="entry name" value="GNAT_YJDJ"/>
</dbReference>
<feature type="domain" description="N-acetyltransferase" evidence="2">
    <location>
        <begin position="6"/>
        <end position="93"/>
    </location>
</feature>
<reference evidence="4 7" key="3">
    <citation type="submission" date="2017-11" db="EMBL/GenBank/DDBJ databases">
        <authorList>
            <person name="Han C.G."/>
        </authorList>
    </citation>
    <scope>NUCLEOTIDE SEQUENCE [LARGE SCALE GENOMIC DNA]</scope>
    <source>
        <strain evidence="4 7">ANC 5347</strain>
    </source>
</reference>
<proteinExistence type="predicted"/>
<dbReference type="GeneID" id="97177891"/>
<keyword evidence="4" id="KW-0808">Transferase</keyword>
<dbReference type="InterPro" id="IPR000182">
    <property type="entry name" value="GNAT_dom"/>
</dbReference>
<protein>
    <submittedName>
        <fullName evidence="4">N-acetyltransferase</fullName>
    </submittedName>
</protein>
<dbReference type="Gene3D" id="3.40.630.30">
    <property type="match status" value="1"/>
</dbReference>
<dbReference type="AlphaFoldDB" id="N9KMZ4"/>
<dbReference type="CDD" id="cd04301">
    <property type="entry name" value="NAT_SF"/>
    <property type="match status" value="1"/>
</dbReference>
<dbReference type="PROSITE" id="PS51186">
    <property type="entry name" value="GNAT"/>
    <property type="match status" value="1"/>
</dbReference>
<accession>A0A2H9YP66</accession>
<dbReference type="Proteomes" id="UP000242351">
    <property type="component" value="Unassembled WGS sequence"/>
</dbReference>
<dbReference type="OrthoDB" id="9800945at2"/>
<evidence type="ECO:0000259" key="2">
    <source>
        <dbReference type="PROSITE" id="PS51729"/>
    </source>
</evidence>
<evidence type="ECO:0000313" key="6">
    <source>
        <dbReference type="Proteomes" id="UP000023774"/>
    </source>
</evidence>
<gene>
    <name evidence="4" type="ORF">CU320_13630</name>
    <name evidence="5" type="ORF">CWI32_13200</name>
    <name evidence="3" type="ORF">F906_02637</name>
</gene>
<dbReference type="RefSeq" id="WP_005173474.1">
    <property type="nucleotide sequence ID" value="NZ_CBDBYO010000041.1"/>
</dbReference>
<dbReference type="EMBL" id="APRJ01000014">
    <property type="protein sequence ID" value="ENW85318.1"/>
    <property type="molecule type" value="Genomic_DNA"/>
</dbReference>
<dbReference type="Pfam" id="PF14542">
    <property type="entry name" value="Acetyltransf_CG"/>
    <property type="match status" value="1"/>
</dbReference>
<dbReference type="InterPro" id="IPR016181">
    <property type="entry name" value="Acyl_CoA_acyltransferase"/>
</dbReference>
<dbReference type="Proteomes" id="UP000023774">
    <property type="component" value="Unassembled WGS sequence"/>
</dbReference>
<name>N9KMZ4_9GAMM</name>
<dbReference type="HOGENOM" id="CLU_132888_2_1_6"/>
<dbReference type="PATRIC" id="fig|1217709.3.peg.2561"/>
<accession>N9KMZ4</accession>
<comment type="caution">
    <text evidence="3">The sequence shown here is derived from an EMBL/GenBank/DDBJ whole genome shotgun (WGS) entry which is preliminary data.</text>
</comment>
<reference evidence="4 7" key="4">
    <citation type="submission" date="2017-12" db="EMBL/GenBank/DDBJ databases">
        <title>Revising the taxonomy of the Acinetobacter lwoffii group: the description of Acinetobacter pseudolwoffii sp. nov. and emended description of Acinetobacter lwoffii.</title>
        <authorList>
            <person name="Nemec A."/>
        </authorList>
    </citation>
    <scope>NUCLEOTIDE SEQUENCE [LARGE SCALE GENOMIC DNA]</scope>
    <source>
        <strain evidence="4 7">ANC 5347</strain>
    </source>
</reference>
<evidence type="ECO:0000313" key="5">
    <source>
        <dbReference type="EMBL" id="PJO74454.1"/>
    </source>
</evidence>
<dbReference type="GO" id="GO:0016747">
    <property type="term" value="F:acyltransferase activity, transferring groups other than amino-acyl groups"/>
    <property type="evidence" value="ECO:0007669"/>
    <property type="project" value="InterPro"/>
</dbReference>
<reference evidence="3 6" key="1">
    <citation type="submission" date="2013-02" db="EMBL/GenBank/DDBJ databases">
        <title>The Genome Sequence of Acinetobacter sp. NIPH 713.</title>
        <authorList>
            <consortium name="The Broad Institute Genome Sequencing Platform"/>
            <consortium name="The Broad Institute Genome Sequencing Center for Infectious Disease"/>
            <person name="Cerqueira G."/>
            <person name="Feldgarden M."/>
            <person name="Courvalin P."/>
            <person name="Perichon B."/>
            <person name="Grillot-Courvalin C."/>
            <person name="Clermont D."/>
            <person name="Rocha E."/>
            <person name="Yoon E.-J."/>
            <person name="Nemec A."/>
            <person name="Walker B."/>
            <person name="Young S.K."/>
            <person name="Zeng Q."/>
            <person name="Gargeya S."/>
            <person name="Fitzgerald M."/>
            <person name="Haas B."/>
            <person name="Abouelleil A."/>
            <person name="Alvarado L."/>
            <person name="Arachchi H.M."/>
            <person name="Berlin A.M."/>
            <person name="Chapman S.B."/>
            <person name="Dewar J."/>
            <person name="Goldberg J."/>
            <person name="Griggs A."/>
            <person name="Gujja S."/>
            <person name="Hansen M."/>
            <person name="Howarth C."/>
            <person name="Imamovic A."/>
            <person name="Larimer J."/>
            <person name="McCowan C."/>
            <person name="Murphy C."/>
            <person name="Neiman D."/>
            <person name="Pearson M."/>
            <person name="Priest M."/>
            <person name="Roberts A."/>
            <person name="Saif S."/>
            <person name="Shea T."/>
            <person name="Sisk P."/>
            <person name="Sykes S."/>
            <person name="Wortman J."/>
            <person name="Nusbaum C."/>
            <person name="Birren B."/>
        </authorList>
    </citation>
    <scope>NUCLEOTIDE SEQUENCE [LARGE SCALE GENOMIC DNA]</scope>
    <source>
        <strain evidence="3 6">NIPH 713</strain>
    </source>
</reference>
<reference evidence="5 8" key="2">
    <citation type="submission" date="2017-11" db="EMBL/GenBank/DDBJ databases">
        <title>Revising the taxonomy of the Acinetobacter lwoffii group: the description of Acinetobacter pseudolwoffii sp. nov. and emended description of Acinetobacter lwoffii.</title>
        <authorList>
            <person name="Nemec A."/>
            <person name="Radolfova-Krizova L."/>
        </authorList>
    </citation>
    <scope>NUCLEOTIDE SEQUENCE [LARGE SCALE GENOMIC DNA]</scope>
    <source>
        <strain evidence="5 8">ANC 5044</strain>
    </source>
</reference>
<accession>A0A2H9UIP3</accession>